<dbReference type="InterPro" id="IPR027309">
    <property type="entry name" value="P2X_extracellular_dom_sf"/>
</dbReference>
<dbReference type="Proteomes" id="UP001519460">
    <property type="component" value="Unassembled WGS sequence"/>
</dbReference>
<dbReference type="InterPro" id="IPR059116">
    <property type="entry name" value="P2X_receptor"/>
</dbReference>
<comment type="caution">
    <text evidence="10">The sequence shown here is derived from an EMBL/GenBank/DDBJ whole genome shotgun (WGS) entry which is preliminary data.</text>
</comment>
<dbReference type="GO" id="GO:0012505">
    <property type="term" value="C:endomembrane system"/>
    <property type="evidence" value="ECO:0007669"/>
    <property type="project" value="UniProtKB-SubCell"/>
</dbReference>
<evidence type="ECO:0000256" key="4">
    <source>
        <dbReference type="ARBA" id="ARBA00022692"/>
    </source>
</evidence>
<proteinExistence type="inferred from homology"/>
<evidence type="ECO:0000256" key="6">
    <source>
        <dbReference type="ARBA" id="ARBA00023065"/>
    </source>
</evidence>
<evidence type="ECO:0000256" key="9">
    <source>
        <dbReference type="ARBA" id="ARBA00023303"/>
    </source>
</evidence>
<keyword evidence="3" id="KW-0813">Transport</keyword>
<keyword evidence="8" id="KW-1071">Ligand-gated ion channel</keyword>
<protein>
    <recommendedName>
        <fullName evidence="12">Purinergic receptor</fullName>
    </recommendedName>
</protein>
<name>A0ABD0LGB1_9CAEN</name>
<keyword evidence="9" id="KW-0407">Ion channel</keyword>
<dbReference type="PANTHER" id="PTHR10125:SF31">
    <property type="entry name" value="P2X RECEPTOR E"/>
    <property type="match status" value="1"/>
</dbReference>
<organism evidence="10 11">
    <name type="scientific">Batillaria attramentaria</name>
    <dbReference type="NCBI Taxonomy" id="370345"/>
    <lineage>
        <taxon>Eukaryota</taxon>
        <taxon>Metazoa</taxon>
        <taxon>Spiralia</taxon>
        <taxon>Lophotrochozoa</taxon>
        <taxon>Mollusca</taxon>
        <taxon>Gastropoda</taxon>
        <taxon>Caenogastropoda</taxon>
        <taxon>Sorbeoconcha</taxon>
        <taxon>Cerithioidea</taxon>
        <taxon>Batillariidae</taxon>
        <taxon>Batillaria</taxon>
    </lineage>
</organism>
<evidence type="ECO:0000313" key="10">
    <source>
        <dbReference type="EMBL" id="KAK7497994.1"/>
    </source>
</evidence>
<keyword evidence="6" id="KW-0406">Ion transport</keyword>
<accession>A0ABD0LGB1</accession>
<evidence type="ECO:0000256" key="3">
    <source>
        <dbReference type="ARBA" id="ARBA00022448"/>
    </source>
</evidence>
<keyword evidence="7" id="KW-0472">Membrane</keyword>
<sequence>MHSAVFVVTNMLMTPNQTQGICEEDPYIPDARCDNRTCEPGQPVVGGSGIKTGNCVNSTRVPGAMVCEVAAWCPVERDDNITGYNIPHNASLDDLRRCRYNESDEKDRHCPTFTLDTIVRLTGFSFDQVSAKGAVIQMSIDWDCDLDSYDIQECLPTYGFRRLDRIQNDIFPGYFFRSVKVRLFLEVPFVLNLILDGLGAFNICDLEDTKRDKYKEN</sequence>
<evidence type="ECO:0000256" key="2">
    <source>
        <dbReference type="ARBA" id="ARBA00009848"/>
    </source>
</evidence>
<dbReference type="PANTHER" id="PTHR10125">
    <property type="entry name" value="P2X PURINOCEPTOR"/>
    <property type="match status" value="1"/>
</dbReference>
<evidence type="ECO:0000256" key="1">
    <source>
        <dbReference type="ARBA" id="ARBA00004308"/>
    </source>
</evidence>
<keyword evidence="5" id="KW-1133">Transmembrane helix</keyword>
<dbReference type="Pfam" id="PF00864">
    <property type="entry name" value="P2X_receptor"/>
    <property type="match status" value="2"/>
</dbReference>
<evidence type="ECO:0000256" key="5">
    <source>
        <dbReference type="ARBA" id="ARBA00022989"/>
    </source>
</evidence>
<dbReference type="GO" id="GO:0034220">
    <property type="term" value="P:monoatomic ion transmembrane transport"/>
    <property type="evidence" value="ECO:0007669"/>
    <property type="project" value="UniProtKB-KW"/>
</dbReference>
<keyword evidence="4" id="KW-0812">Transmembrane</keyword>
<dbReference type="EMBL" id="JACVVK020000054">
    <property type="protein sequence ID" value="KAK7497994.1"/>
    <property type="molecule type" value="Genomic_DNA"/>
</dbReference>
<dbReference type="Gene3D" id="2.60.490.10">
    <property type="entry name" value="atp-gated p2x4 ion channel domain"/>
    <property type="match status" value="2"/>
</dbReference>
<evidence type="ECO:0000313" key="11">
    <source>
        <dbReference type="Proteomes" id="UP001519460"/>
    </source>
</evidence>
<evidence type="ECO:0008006" key="12">
    <source>
        <dbReference type="Google" id="ProtNLM"/>
    </source>
</evidence>
<evidence type="ECO:0000256" key="8">
    <source>
        <dbReference type="ARBA" id="ARBA00023286"/>
    </source>
</evidence>
<evidence type="ECO:0000256" key="7">
    <source>
        <dbReference type="ARBA" id="ARBA00023136"/>
    </source>
</evidence>
<comment type="subcellular location">
    <subcellularLocation>
        <location evidence="1">Endomembrane system</location>
    </subcellularLocation>
</comment>
<dbReference type="AlphaFoldDB" id="A0ABD0LGB1"/>
<keyword evidence="11" id="KW-1185">Reference proteome</keyword>
<comment type="similarity">
    <text evidence="2">Belongs to the P2X receptor family.</text>
</comment>
<dbReference type="GO" id="GO:0007165">
    <property type="term" value="P:signal transduction"/>
    <property type="evidence" value="ECO:0007669"/>
    <property type="project" value="UniProtKB-ARBA"/>
</dbReference>
<dbReference type="GO" id="GO:0015267">
    <property type="term" value="F:channel activity"/>
    <property type="evidence" value="ECO:0007669"/>
    <property type="project" value="UniProtKB-ARBA"/>
</dbReference>
<gene>
    <name evidence="10" type="ORF">BaRGS_00010865</name>
</gene>
<reference evidence="10 11" key="1">
    <citation type="journal article" date="2023" name="Sci. Data">
        <title>Genome assembly of the Korean intertidal mud-creeper Batillaria attramentaria.</title>
        <authorList>
            <person name="Patra A.K."/>
            <person name="Ho P.T."/>
            <person name="Jun S."/>
            <person name="Lee S.J."/>
            <person name="Kim Y."/>
            <person name="Won Y.J."/>
        </authorList>
    </citation>
    <scope>NUCLEOTIDE SEQUENCE [LARGE SCALE GENOMIC DNA]</scope>
    <source>
        <strain evidence="10">Wonlab-2016</strain>
    </source>
</reference>